<dbReference type="Proteomes" id="UP001190700">
    <property type="component" value="Unassembled WGS sequence"/>
</dbReference>
<name>A0AAE0G0N9_9CHLO</name>
<dbReference type="AlphaFoldDB" id="A0AAE0G0N9"/>
<evidence type="ECO:0000313" key="1">
    <source>
        <dbReference type="EMBL" id="KAK3269247.1"/>
    </source>
</evidence>
<accession>A0AAE0G0N9</accession>
<keyword evidence="2" id="KW-1185">Reference proteome</keyword>
<organism evidence="1 2">
    <name type="scientific">Cymbomonas tetramitiformis</name>
    <dbReference type="NCBI Taxonomy" id="36881"/>
    <lineage>
        <taxon>Eukaryota</taxon>
        <taxon>Viridiplantae</taxon>
        <taxon>Chlorophyta</taxon>
        <taxon>Pyramimonadophyceae</taxon>
        <taxon>Pyramimonadales</taxon>
        <taxon>Pyramimonadaceae</taxon>
        <taxon>Cymbomonas</taxon>
    </lineage>
</organism>
<protein>
    <submittedName>
        <fullName evidence="1">Uncharacterized protein</fullName>
    </submittedName>
</protein>
<comment type="caution">
    <text evidence="1">The sequence shown here is derived from an EMBL/GenBank/DDBJ whole genome shotgun (WGS) entry which is preliminary data.</text>
</comment>
<evidence type="ECO:0000313" key="2">
    <source>
        <dbReference type="Proteomes" id="UP001190700"/>
    </source>
</evidence>
<reference evidence="1 2" key="1">
    <citation type="journal article" date="2015" name="Genome Biol. Evol.">
        <title>Comparative Genomics of a Bacterivorous Green Alga Reveals Evolutionary Causalities and Consequences of Phago-Mixotrophic Mode of Nutrition.</title>
        <authorList>
            <person name="Burns J.A."/>
            <person name="Paasch A."/>
            <person name="Narechania A."/>
            <person name="Kim E."/>
        </authorList>
    </citation>
    <scope>NUCLEOTIDE SEQUENCE [LARGE SCALE GENOMIC DNA]</scope>
    <source>
        <strain evidence="1 2">PLY_AMNH</strain>
    </source>
</reference>
<proteinExistence type="predicted"/>
<sequence>MQARADPAAPAARADLAAPTARAEPLLQCTHATPCPARAVLGKHENTAQEGVSASSTQGMGSAQAVYAIPRTLLHHLFCGLKLEERMSEESAAAVMDLIATLTAQTDEFPMQEQDTGV</sequence>
<dbReference type="EMBL" id="LGRX02011124">
    <property type="protein sequence ID" value="KAK3269247.1"/>
    <property type="molecule type" value="Genomic_DNA"/>
</dbReference>
<gene>
    <name evidence="1" type="ORF">CYMTET_22311</name>
</gene>